<proteinExistence type="predicted"/>
<organism evidence="1 2">
    <name type="scientific">Candidatus Yanofskybacteria bacterium RIFCSPHIGHO2_01_FULL_44_17</name>
    <dbReference type="NCBI Taxonomy" id="1802668"/>
    <lineage>
        <taxon>Bacteria</taxon>
        <taxon>Candidatus Yanofskyibacteriota</taxon>
    </lineage>
</organism>
<dbReference type="AlphaFoldDB" id="A0A1F8ETT8"/>
<dbReference type="STRING" id="1802668.A2831_01120"/>
<dbReference type="Proteomes" id="UP000177507">
    <property type="component" value="Unassembled WGS sequence"/>
</dbReference>
<protein>
    <submittedName>
        <fullName evidence="1">Uncharacterized protein</fullName>
    </submittedName>
</protein>
<reference evidence="1 2" key="1">
    <citation type="journal article" date="2016" name="Nat. Commun.">
        <title>Thousands of microbial genomes shed light on interconnected biogeochemical processes in an aquifer system.</title>
        <authorList>
            <person name="Anantharaman K."/>
            <person name="Brown C.T."/>
            <person name="Hug L.A."/>
            <person name="Sharon I."/>
            <person name="Castelle C.J."/>
            <person name="Probst A.J."/>
            <person name="Thomas B.C."/>
            <person name="Singh A."/>
            <person name="Wilkins M.J."/>
            <person name="Karaoz U."/>
            <person name="Brodie E.L."/>
            <person name="Williams K.H."/>
            <person name="Hubbard S.S."/>
            <person name="Banfield J.F."/>
        </authorList>
    </citation>
    <scope>NUCLEOTIDE SEQUENCE [LARGE SCALE GENOMIC DNA]</scope>
</reference>
<dbReference type="EMBL" id="MGJI01000022">
    <property type="protein sequence ID" value="OGN04287.1"/>
    <property type="molecule type" value="Genomic_DNA"/>
</dbReference>
<comment type="caution">
    <text evidence="1">The sequence shown here is derived from an EMBL/GenBank/DDBJ whole genome shotgun (WGS) entry which is preliminary data.</text>
</comment>
<sequence length="144" mass="16252">MAEPNLGPFSFVVFLDECVGGRHLCSCPDGHKIDDRAQVIAEKAPRGLSDRQVILFFFRMIRRGGIPKTPGVVTKFVFLTKDKRFILAVGREERATKSRHHGLKADSEKECIRQNNISIHVCRVSKTSCPIQRFNKFISFFGGS</sequence>
<evidence type="ECO:0000313" key="2">
    <source>
        <dbReference type="Proteomes" id="UP000177507"/>
    </source>
</evidence>
<evidence type="ECO:0000313" key="1">
    <source>
        <dbReference type="EMBL" id="OGN04287.1"/>
    </source>
</evidence>
<name>A0A1F8ETT8_9BACT</name>
<accession>A0A1F8ETT8</accession>
<gene>
    <name evidence="1" type="ORF">A2831_01120</name>
</gene>